<keyword evidence="2" id="KW-1185">Reference proteome</keyword>
<dbReference type="Proteomes" id="UP000031561">
    <property type="component" value="Unassembled WGS sequence"/>
</dbReference>
<evidence type="ECO:0000313" key="2">
    <source>
        <dbReference type="Proteomes" id="UP000031561"/>
    </source>
</evidence>
<protein>
    <submittedName>
        <fullName evidence="1">Uncharacterized protein</fullName>
    </submittedName>
</protein>
<dbReference type="EMBL" id="JTHE03000061">
    <property type="protein sequence ID" value="MCM1983438.1"/>
    <property type="molecule type" value="Genomic_DNA"/>
</dbReference>
<gene>
    <name evidence="1" type="ORF">QQ91_0011480</name>
</gene>
<dbReference type="RefSeq" id="WP_166275204.1">
    <property type="nucleotide sequence ID" value="NZ_JTHE03000061.1"/>
</dbReference>
<name>A0ABD4T4N4_9CYAN</name>
<proteinExistence type="predicted"/>
<comment type="caution">
    <text evidence="1">The sequence shown here is derived from an EMBL/GenBank/DDBJ whole genome shotgun (WGS) entry which is preliminary data.</text>
</comment>
<accession>A0ABD4T4N4</accession>
<reference evidence="1 2" key="1">
    <citation type="journal article" date="2015" name="Genome Announc.">
        <title>Draft Genome Sequence of Filamentous Marine Cyanobacterium Lyngbya confervoides Strain BDU141951.</title>
        <authorList>
            <person name="Chandrababunaidu M.M."/>
            <person name="Sen D."/>
            <person name="Tripathy S."/>
        </authorList>
    </citation>
    <scope>NUCLEOTIDE SEQUENCE [LARGE SCALE GENOMIC DNA]</scope>
    <source>
        <strain evidence="1 2">BDU141951</strain>
    </source>
</reference>
<organism evidence="1 2">
    <name type="scientific">Lyngbya confervoides BDU141951</name>
    <dbReference type="NCBI Taxonomy" id="1574623"/>
    <lineage>
        <taxon>Bacteria</taxon>
        <taxon>Bacillati</taxon>
        <taxon>Cyanobacteriota</taxon>
        <taxon>Cyanophyceae</taxon>
        <taxon>Oscillatoriophycideae</taxon>
        <taxon>Oscillatoriales</taxon>
        <taxon>Microcoleaceae</taxon>
        <taxon>Lyngbya</taxon>
    </lineage>
</organism>
<sequence length="126" mass="14120">MTDAFFSHPADQLTALNQEIEDLYAEVEDLHAETGLLLGLMAGSYAYFLQQLMMAHQTQQSMTPDACEKIIVDALRRILTTQSRLDQQQFQPNLLGEIKGVLAKMSQPIPLDEYLRQAAASQPEPI</sequence>
<evidence type="ECO:0000313" key="1">
    <source>
        <dbReference type="EMBL" id="MCM1983438.1"/>
    </source>
</evidence>
<dbReference type="AlphaFoldDB" id="A0ABD4T4N4"/>